<comment type="caution">
    <text evidence="1">The sequence shown here is derived from an EMBL/GenBank/DDBJ whole genome shotgun (WGS) entry which is preliminary data.</text>
</comment>
<accession>A0ACC0XRY3</accession>
<organism evidence="1 2">
    <name type="scientific">Pistacia integerrima</name>
    <dbReference type="NCBI Taxonomy" id="434235"/>
    <lineage>
        <taxon>Eukaryota</taxon>
        <taxon>Viridiplantae</taxon>
        <taxon>Streptophyta</taxon>
        <taxon>Embryophyta</taxon>
        <taxon>Tracheophyta</taxon>
        <taxon>Spermatophyta</taxon>
        <taxon>Magnoliopsida</taxon>
        <taxon>eudicotyledons</taxon>
        <taxon>Gunneridae</taxon>
        <taxon>Pentapetalae</taxon>
        <taxon>rosids</taxon>
        <taxon>malvids</taxon>
        <taxon>Sapindales</taxon>
        <taxon>Anacardiaceae</taxon>
        <taxon>Pistacia</taxon>
    </lineage>
</organism>
<evidence type="ECO:0000313" key="2">
    <source>
        <dbReference type="Proteomes" id="UP001163603"/>
    </source>
</evidence>
<keyword evidence="2" id="KW-1185">Reference proteome</keyword>
<name>A0ACC0XRY3_9ROSI</name>
<dbReference type="Proteomes" id="UP001163603">
    <property type="component" value="Chromosome 11"/>
</dbReference>
<proteinExistence type="predicted"/>
<gene>
    <name evidence="1" type="ORF">Pint_31706</name>
</gene>
<reference evidence="2" key="1">
    <citation type="journal article" date="2023" name="G3 (Bethesda)">
        <title>Genome assembly and association tests identify interacting loci associated with vigor, precocity, and sex in interspecific pistachio rootstocks.</title>
        <authorList>
            <person name="Palmer W."/>
            <person name="Jacygrad E."/>
            <person name="Sagayaradj S."/>
            <person name="Cavanaugh K."/>
            <person name="Han R."/>
            <person name="Bertier L."/>
            <person name="Beede B."/>
            <person name="Kafkas S."/>
            <person name="Golino D."/>
            <person name="Preece J."/>
            <person name="Michelmore R."/>
        </authorList>
    </citation>
    <scope>NUCLEOTIDE SEQUENCE [LARGE SCALE GENOMIC DNA]</scope>
</reference>
<evidence type="ECO:0000313" key="1">
    <source>
        <dbReference type="EMBL" id="KAJ0021034.1"/>
    </source>
</evidence>
<sequence length="102" mass="11362">MDKDVNGSPPYKLNSIFSTVTASALLQSQSKQKTIQSSTFQIARTKQTVRKSTGGKVLRKQLAKNCLDISFSDGRSEEAASFQARNCGFERDQEVLEEHKSF</sequence>
<dbReference type="EMBL" id="CM047746">
    <property type="protein sequence ID" value="KAJ0021034.1"/>
    <property type="molecule type" value="Genomic_DNA"/>
</dbReference>
<protein>
    <submittedName>
        <fullName evidence="1">Uncharacterized protein</fullName>
    </submittedName>
</protein>